<dbReference type="EMBL" id="WUBL01000117">
    <property type="protein sequence ID" value="KAF2965384.1"/>
    <property type="molecule type" value="Genomic_DNA"/>
</dbReference>
<dbReference type="PROSITE" id="PS50157">
    <property type="entry name" value="ZINC_FINGER_C2H2_2"/>
    <property type="match status" value="1"/>
</dbReference>
<dbReference type="AlphaFoldDB" id="A0A7C8IPV1"/>
<keyword evidence="5" id="KW-1185">Reference proteome</keyword>
<accession>A0A7C8IPV1</accession>
<feature type="region of interest" description="Disordered" evidence="2">
    <location>
        <begin position="54"/>
        <end position="129"/>
    </location>
</feature>
<organism evidence="4 5">
    <name type="scientific">Xylaria multiplex</name>
    <dbReference type="NCBI Taxonomy" id="323545"/>
    <lineage>
        <taxon>Eukaryota</taxon>
        <taxon>Fungi</taxon>
        <taxon>Dikarya</taxon>
        <taxon>Ascomycota</taxon>
        <taxon>Pezizomycotina</taxon>
        <taxon>Sordariomycetes</taxon>
        <taxon>Xylariomycetidae</taxon>
        <taxon>Xylariales</taxon>
        <taxon>Xylariaceae</taxon>
        <taxon>Xylaria</taxon>
    </lineage>
</organism>
<dbReference type="GO" id="GO:0008270">
    <property type="term" value="F:zinc ion binding"/>
    <property type="evidence" value="ECO:0007669"/>
    <property type="project" value="UniProtKB-KW"/>
</dbReference>
<dbReference type="InterPro" id="IPR036236">
    <property type="entry name" value="Znf_C2H2_sf"/>
</dbReference>
<dbReference type="SUPFAM" id="SSF57667">
    <property type="entry name" value="beta-beta-alpha zinc fingers"/>
    <property type="match status" value="1"/>
</dbReference>
<feature type="domain" description="C2H2-type" evidence="3">
    <location>
        <begin position="32"/>
        <end position="61"/>
    </location>
</feature>
<dbReference type="OrthoDB" id="6077919at2759"/>
<evidence type="ECO:0000256" key="1">
    <source>
        <dbReference type="PROSITE-ProRule" id="PRU00042"/>
    </source>
</evidence>
<keyword evidence="1" id="KW-0479">Metal-binding</keyword>
<evidence type="ECO:0000313" key="5">
    <source>
        <dbReference type="Proteomes" id="UP000481858"/>
    </source>
</evidence>
<dbReference type="Gene3D" id="3.30.160.60">
    <property type="entry name" value="Classic Zinc Finger"/>
    <property type="match status" value="1"/>
</dbReference>
<dbReference type="PROSITE" id="PS00028">
    <property type="entry name" value="ZINC_FINGER_C2H2_1"/>
    <property type="match status" value="1"/>
</dbReference>
<comment type="caution">
    <text evidence="4">The sequence shown here is derived from an EMBL/GenBank/DDBJ whole genome shotgun (WGS) entry which is preliminary data.</text>
</comment>
<dbReference type="Proteomes" id="UP000481858">
    <property type="component" value="Unassembled WGS sequence"/>
</dbReference>
<evidence type="ECO:0000256" key="2">
    <source>
        <dbReference type="SAM" id="MobiDB-lite"/>
    </source>
</evidence>
<dbReference type="InParanoid" id="A0A7C8IPV1"/>
<proteinExistence type="predicted"/>
<reference evidence="4 5" key="1">
    <citation type="submission" date="2019-12" db="EMBL/GenBank/DDBJ databases">
        <title>Draft genome sequence of the ascomycete Xylaria multiplex DSM 110363.</title>
        <authorList>
            <person name="Buettner E."/>
            <person name="Kellner H."/>
        </authorList>
    </citation>
    <scope>NUCLEOTIDE SEQUENCE [LARGE SCALE GENOMIC DNA]</scope>
    <source>
        <strain evidence="4 5">DSM 110363</strain>
    </source>
</reference>
<evidence type="ECO:0000313" key="4">
    <source>
        <dbReference type="EMBL" id="KAF2965384.1"/>
    </source>
</evidence>
<protein>
    <recommendedName>
        <fullName evidence="3">C2H2-type domain-containing protein</fullName>
    </recommendedName>
</protein>
<dbReference type="InterPro" id="IPR013087">
    <property type="entry name" value="Znf_C2H2_type"/>
</dbReference>
<sequence length="637" mass="72808">MFFYARSADCAAEFSRKDHAKRHKLSHSQPRFACPHPNCGLFFHRRDVLRRHEAVHRPENAEKRRRPRRGPLPRALPRLGGQREREQSLPASESHDAQSALMAPRALVGDASDASTSDHRNESNSDCDDSNDGDIELACLCHVPDGTVCVRCSSELVRLADGRLSPDSQAAIKFCMTHYIQSQLKWFPFILPSSLRTNWLINGRALILAALGARTIKEYKALAGGLWVEAVRVNGVFSSVLDHNNTLSNFQTKILLLDYLQWNEYNTYPTWVKPMLDQMNTEARELVDMLTDVSSKGIAWSVEDELCQQEIRWTLWKFYCTITQTTLLGLEWSASPPRLFQTLDLPGDLNQLLTLSECARKENDGTVEKVRGQRCDRSLTLPQALSIMLDDDHKRAALPDILSMTDKYILLHAILYLADNMVEDFADVKVIGQDPVGWQVETRERVYLLVMRWRQCFWIPPEVIWKTKSSPEFCRLQSVMFVIYLAVRLSQPICGSTDKERCSRRPYSQYAMRCIETMHINMKNNNLTEVAAIGRWFLDGSTWRTGGLTAAYLIEWFRDRSRLGFEDEDIDFMQSIEGVMALYSHVGSYNGLSYSPARLAQLERSVKHLWTMILGTETAHSEPRAFPQELLTAPSHT</sequence>
<gene>
    <name evidence="4" type="ORF">GQX73_g8189</name>
</gene>
<keyword evidence="1" id="KW-0863">Zinc-finger</keyword>
<name>A0A7C8IPV1_9PEZI</name>
<evidence type="ECO:0000259" key="3">
    <source>
        <dbReference type="PROSITE" id="PS50157"/>
    </source>
</evidence>
<keyword evidence="1" id="KW-0862">Zinc</keyword>